<dbReference type="PANTHER" id="PTHR14625">
    <property type="entry name" value="MICROCEPHALIN"/>
    <property type="match status" value="1"/>
</dbReference>
<feature type="domain" description="BRCT" evidence="1">
    <location>
        <begin position="1"/>
        <end position="70"/>
    </location>
</feature>
<evidence type="ECO:0000259" key="1">
    <source>
        <dbReference type="PROSITE" id="PS50172"/>
    </source>
</evidence>
<dbReference type="eggNOG" id="KOG4362">
    <property type="taxonomic scope" value="Eukaryota"/>
</dbReference>
<dbReference type="CDD" id="cd17736">
    <property type="entry name" value="BRCT_microcephalin_rpt2"/>
    <property type="match status" value="1"/>
</dbReference>
<dbReference type="SUPFAM" id="SSF52113">
    <property type="entry name" value="BRCT domain"/>
    <property type="match status" value="1"/>
</dbReference>
<reference evidence="2 3" key="1">
    <citation type="journal article" date="2007" name="Science">
        <title>Sea anemone genome reveals ancestral eumetazoan gene repertoire and genomic organization.</title>
        <authorList>
            <person name="Putnam N.H."/>
            <person name="Srivastava M."/>
            <person name="Hellsten U."/>
            <person name="Dirks B."/>
            <person name="Chapman J."/>
            <person name="Salamov A."/>
            <person name="Terry A."/>
            <person name="Shapiro H."/>
            <person name="Lindquist E."/>
            <person name="Kapitonov V.V."/>
            <person name="Jurka J."/>
            <person name="Genikhovich G."/>
            <person name="Grigoriev I.V."/>
            <person name="Lucas S.M."/>
            <person name="Steele R.E."/>
            <person name="Finnerty J.R."/>
            <person name="Technau U."/>
            <person name="Martindale M.Q."/>
            <person name="Rokhsar D.S."/>
        </authorList>
    </citation>
    <scope>NUCLEOTIDE SEQUENCE [LARGE SCALE GENOMIC DNA]</scope>
    <source>
        <strain evidence="3">CH2 X CH6</strain>
    </source>
</reference>
<dbReference type="STRING" id="45351.A7RVE4"/>
<name>A7RVE4_NEMVE</name>
<dbReference type="InterPro" id="IPR036420">
    <property type="entry name" value="BRCT_dom_sf"/>
</dbReference>
<dbReference type="EMBL" id="DS469543">
    <property type="protein sequence ID" value="EDO44560.1"/>
    <property type="molecule type" value="Genomic_DNA"/>
</dbReference>
<keyword evidence="3" id="KW-1185">Reference proteome</keyword>
<dbReference type="Gene3D" id="3.40.50.10190">
    <property type="entry name" value="BRCT domain"/>
    <property type="match status" value="2"/>
</dbReference>
<dbReference type="PROSITE" id="PS50172">
    <property type="entry name" value="BRCT"/>
    <property type="match status" value="1"/>
</dbReference>
<feature type="non-terminal residue" evidence="2">
    <location>
        <position position="124"/>
    </location>
</feature>
<protein>
    <recommendedName>
        <fullName evidence="1">BRCT domain-containing protein</fullName>
    </recommendedName>
</protein>
<organism evidence="2 3">
    <name type="scientific">Nematostella vectensis</name>
    <name type="common">Starlet sea anemone</name>
    <dbReference type="NCBI Taxonomy" id="45351"/>
    <lineage>
        <taxon>Eukaryota</taxon>
        <taxon>Metazoa</taxon>
        <taxon>Cnidaria</taxon>
        <taxon>Anthozoa</taxon>
        <taxon>Hexacorallia</taxon>
        <taxon>Actiniaria</taxon>
        <taxon>Edwardsiidae</taxon>
        <taxon>Nematostella</taxon>
    </lineage>
</organism>
<proteinExistence type="predicted"/>
<feature type="non-terminal residue" evidence="2">
    <location>
        <position position="1"/>
    </location>
</feature>
<dbReference type="PANTHER" id="PTHR14625:SF3">
    <property type="entry name" value="MICROCEPHALIN"/>
    <property type="match status" value="1"/>
</dbReference>
<dbReference type="KEGG" id="nve:5516566"/>
<dbReference type="OMA" id="LACAEWE"/>
<accession>A7RVE4</accession>
<dbReference type="Proteomes" id="UP000001593">
    <property type="component" value="Unassembled WGS sequence"/>
</dbReference>
<dbReference type="Pfam" id="PF00533">
    <property type="entry name" value="BRCT"/>
    <property type="match status" value="1"/>
</dbReference>
<dbReference type="HOGENOM" id="CLU_2009691_0_0_1"/>
<dbReference type="InterPro" id="IPR022047">
    <property type="entry name" value="Microcephalin-like"/>
</dbReference>
<evidence type="ECO:0000313" key="2">
    <source>
        <dbReference type="EMBL" id="EDO44560.1"/>
    </source>
</evidence>
<dbReference type="AlphaFoldDB" id="A7RVE4"/>
<gene>
    <name evidence="2" type="ORF">NEMVEDRAFT_v1g94752</name>
</gene>
<evidence type="ECO:0000313" key="3">
    <source>
        <dbReference type="Proteomes" id="UP000001593"/>
    </source>
</evidence>
<sequence>DIVVSVVRKLGGFYIADKAGANTTHVIAGSPRRTLNVLRAIAQGCWLVSPEWVMKSLEAGYWVDEEPYELADDFPAAQLSRLERVSSGPCFRQELFKEMEPIFVAEDTSPPRDELIHLITLCGG</sequence>
<dbReference type="PhylomeDB" id="A7RVE4"/>
<dbReference type="InParanoid" id="A7RVE4"/>
<dbReference type="InterPro" id="IPR001357">
    <property type="entry name" value="BRCT_dom"/>
</dbReference>